<dbReference type="CDD" id="cd05568">
    <property type="entry name" value="PTS_IIB_bgl_like"/>
    <property type="match status" value="1"/>
</dbReference>
<organism evidence="7 8">
    <name type="scientific">Absicoccus porci</name>
    <dbReference type="NCBI Taxonomy" id="2486576"/>
    <lineage>
        <taxon>Bacteria</taxon>
        <taxon>Bacillati</taxon>
        <taxon>Bacillota</taxon>
        <taxon>Erysipelotrichia</taxon>
        <taxon>Erysipelotrichales</taxon>
        <taxon>Erysipelotrichaceae</taxon>
        <taxon>Absicoccus</taxon>
    </lineage>
</organism>
<keyword evidence="2" id="KW-0805">Transcription regulation</keyword>
<dbReference type="Pfam" id="PF00874">
    <property type="entry name" value="PRD"/>
    <property type="match status" value="2"/>
</dbReference>
<dbReference type="Pfam" id="PF00359">
    <property type="entry name" value="PTS_EIIA_2"/>
    <property type="match status" value="1"/>
</dbReference>
<reference evidence="7 8" key="1">
    <citation type="submission" date="2018-11" db="EMBL/GenBank/DDBJ databases">
        <title>Clostridium sp. nov., a member of the family Erysipelotrichaceae isolated from pig faeces.</title>
        <authorList>
            <person name="Chang Y.-H."/>
        </authorList>
    </citation>
    <scope>NUCLEOTIDE SEQUENCE [LARGE SCALE GENOMIC DNA]</scope>
    <source>
        <strain evidence="7 8">YH-panp20</strain>
    </source>
</reference>
<dbReference type="InterPro" id="IPR013196">
    <property type="entry name" value="HTH_11"/>
</dbReference>
<dbReference type="Proteomes" id="UP000276568">
    <property type="component" value="Unassembled WGS sequence"/>
</dbReference>
<comment type="caution">
    <text evidence="7">The sequence shown here is derived from an EMBL/GenBank/DDBJ whole genome shotgun (WGS) entry which is preliminary data.</text>
</comment>
<dbReference type="GO" id="GO:0008982">
    <property type="term" value="F:protein-N(PI)-phosphohistidine-sugar phosphotransferase activity"/>
    <property type="evidence" value="ECO:0007669"/>
    <property type="project" value="InterPro"/>
</dbReference>
<dbReference type="InterPro" id="IPR007737">
    <property type="entry name" value="Mga_HTH"/>
</dbReference>
<dbReference type="InterPro" id="IPR013011">
    <property type="entry name" value="PTS_EIIB_2"/>
</dbReference>
<dbReference type="InterPro" id="IPR036388">
    <property type="entry name" value="WH-like_DNA-bd_sf"/>
</dbReference>
<dbReference type="Pfam" id="PF05043">
    <property type="entry name" value="Mga"/>
    <property type="match status" value="1"/>
</dbReference>
<keyword evidence="3" id="KW-0010">Activator</keyword>
<evidence type="ECO:0000256" key="3">
    <source>
        <dbReference type="ARBA" id="ARBA00023159"/>
    </source>
</evidence>
<dbReference type="Gene3D" id="1.10.1790.10">
    <property type="entry name" value="PRD domain"/>
    <property type="match status" value="2"/>
</dbReference>
<feature type="domain" description="PRD" evidence="6">
    <location>
        <begin position="201"/>
        <end position="306"/>
    </location>
</feature>
<feature type="domain" description="PTS EIIB type-2" evidence="5">
    <location>
        <begin position="429"/>
        <end position="516"/>
    </location>
</feature>
<dbReference type="InterPro" id="IPR016152">
    <property type="entry name" value="PTrfase/Anion_transptr"/>
</dbReference>
<evidence type="ECO:0000259" key="6">
    <source>
        <dbReference type="PROSITE" id="PS51372"/>
    </source>
</evidence>
<name>A0A3N0I0N4_9FIRM</name>
<dbReference type="RefSeq" id="WP_128520056.1">
    <property type="nucleotide sequence ID" value="NZ_RJQC01000002.1"/>
</dbReference>
<keyword evidence="1" id="KW-0677">Repeat</keyword>
<dbReference type="PANTHER" id="PTHR30185">
    <property type="entry name" value="CRYPTIC BETA-GLUCOSIDE BGL OPERON ANTITERMINATOR"/>
    <property type="match status" value="1"/>
</dbReference>
<dbReference type="GO" id="GO:0006355">
    <property type="term" value="P:regulation of DNA-templated transcription"/>
    <property type="evidence" value="ECO:0007669"/>
    <property type="project" value="InterPro"/>
</dbReference>
<proteinExistence type="predicted"/>
<dbReference type="SUPFAM" id="SSF46785">
    <property type="entry name" value="Winged helix' DNA-binding domain"/>
    <property type="match status" value="1"/>
</dbReference>
<dbReference type="Pfam" id="PF08279">
    <property type="entry name" value="HTH_11"/>
    <property type="match status" value="1"/>
</dbReference>
<dbReference type="PROSITE" id="PS51372">
    <property type="entry name" value="PRD_2"/>
    <property type="match status" value="2"/>
</dbReference>
<evidence type="ECO:0000256" key="2">
    <source>
        <dbReference type="ARBA" id="ARBA00023015"/>
    </source>
</evidence>
<dbReference type="Gene3D" id="1.10.10.10">
    <property type="entry name" value="Winged helix-like DNA-binding domain superfamily/Winged helix DNA-binding domain"/>
    <property type="match status" value="2"/>
</dbReference>
<dbReference type="InterPro" id="IPR036634">
    <property type="entry name" value="PRD_sf"/>
</dbReference>
<dbReference type="PANTHER" id="PTHR30185:SF18">
    <property type="entry name" value="TRANSCRIPTIONAL REGULATOR MTLR"/>
    <property type="match status" value="1"/>
</dbReference>
<evidence type="ECO:0000256" key="1">
    <source>
        <dbReference type="ARBA" id="ARBA00022737"/>
    </source>
</evidence>
<dbReference type="InterPro" id="IPR050661">
    <property type="entry name" value="BglG_antiterminators"/>
</dbReference>
<accession>A0A3N0I0N4</accession>
<evidence type="ECO:0000313" key="8">
    <source>
        <dbReference type="Proteomes" id="UP000276568"/>
    </source>
</evidence>
<feature type="domain" description="PRD" evidence="6">
    <location>
        <begin position="315"/>
        <end position="422"/>
    </location>
</feature>
<evidence type="ECO:0000259" key="5">
    <source>
        <dbReference type="PROSITE" id="PS51099"/>
    </source>
</evidence>
<dbReference type="InterPro" id="IPR036390">
    <property type="entry name" value="WH_DNA-bd_sf"/>
</dbReference>
<dbReference type="PROSITE" id="PS51099">
    <property type="entry name" value="PTS_EIIB_TYPE_2"/>
    <property type="match status" value="1"/>
</dbReference>
<dbReference type="Gene3D" id="3.40.930.10">
    <property type="entry name" value="Mannitol-specific EII, Chain A"/>
    <property type="match status" value="1"/>
</dbReference>
<evidence type="ECO:0000256" key="4">
    <source>
        <dbReference type="ARBA" id="ARBA00023163"/>
    </source>
</evidence>
<dbReference type="GO" id="GO:0009401">
    <property type="term" value="P:phosphoenolpyruvate-dependent sugar phosphotransferase system"/>
    <property type="evidence" value="ECO:0007669"/>
    <property type="project" value="InterPro"/>
</dbReference>
<sequence length="696" mass="79823">MDFSPRSQKIVSMLLESSDPVKEQALADALGLSKRTIQRELEAVDYGLRPYHLSLIRKKRVGVQIQGSVENKQALHKELKIDQDIDFTNIEERRRYLLLELLRDRTPQKLITFADRLGVSEATIASDLESLQDWLRQNHLEIIRRPGFGIVLEGKEVDYREAVNRFINENSEGFYSLDRFQRQELIEKSFSSPSHAGILSLLNKDTIIKVIDVLDAMDEPYFKRMTDNAYVALVIHIAISIDRIQKGGIAEPKKELNTDKKDLASLQLAKKIHKAMERAFQIQIPQVEISYLQVHIQGSKKDYSTSTMVDEYLNQVDDQQIQMVHRMIERFDSKYQYDLEQDDIFVRGLLIHLQPVLIRLQNHLNIFNPLLKDIQDQYPEVFAKCKEAAKVITEETGYEIQDEEIGYLAMHFGAALERLHEMKTYTRIVRIGVVCASGFGLARLMETNLRMILPDSVELVPLGTNDIDQASNIDFFVSSFDLNHPQLDSIRVNPLFTEDDISRIRKKIEEYSHVYKETSVQKGIGQMMNQIASTAISIKEMLANYRQFDLPADIHFDQLVEQLSKEMSGDAKAIAAKITSREKLSSQVIPELGICLLHCRTQSIQEPIVWVCQSSMGQFRHSSLSPSKAVVWMIAPEDEHIQIHLDVLGAISSAFVSSPAFLHTIQTGTKTTILMELERILQNYFYQIIDQKRRTA</sequence>
<keyword evidence="4" id="KW-0804">Transcription</keyword>
<dbReference type="InterPro" id="IPR011608">
    <property type="entry name" value="PRD"/>
</dbReference>
<dbReference type="InterPro" id="IPR002178">
    <property type="entry name" value="PTS_EIIA_type-2_dom"/>
</dbReference>
<gene>
    <name evidence="7" type="ORF">EDX97_04805</name>
</gene>
<protein>
    <submittedName>
        <fullName evidence="7">PRD domain-containing protein</fullName>
    </submittedName>
</protein>
<dbReference type="OrthoDB" id="3175596at2"/>
<dbReference type="EMBL" id="RJQC01000002">
    <property type="protein sequence ID" value="RNM30126.1"/>
    <property type="molecule type" value="Genomic_DNA"/>
</dbReference>
<evidence type="ECO:0000313" key="7">
    <source>
        <dbReference type="EMBL" id="RNM30126.1"/>
    </source>
</evidence>
<dbReference type="SUPFAM" id="SSF63520">
    <property type="entry name" value="PTS-regulatory domain, PRD"/>
    <property type="match status" value="2"/>
</dbReference>
<dbReference type="AlphaFoldDB" id="A0A3N0I0N4"/>
<keyword evidence="8" id="KW-1185">Reference proteome</keyword>
<dbReference type="SUPFAM" id="SSF55804">
    <property type="entry name" value="Phoshotransferase/anion transport protein"/>
    <property type="match status" value="1"/>
</dbReference>